<keyword evidence="5" id="KW-0862">Zinc</keyword>
<dbReference type="Proteomes" id="UP000436088">
    <property type="component" value="Unassembled WGS sequence"/>
</dbReference>
<keyword evidence="4 7" id="KW-0863">Zinc-finger</keyword>
<evidence type="ECO:0000313" key="10">
    <source>
        <dbReference type="EMBL" id="KAE8695838.1"/>
    </source>
</evidence>
<gene>
    <name evidence="10" type="ORF">F3Y22_tig00110683pilonHSYRG00209</name>
</gene>
<evidence type="ECO:0000256" key="5">
    <source>
        <dbReference type="ARBA" id="ARBA00022833"/>
    </source>
</evidence>
<name>A0A6A2ZVB4_HIBSY</name>
<dbReference type="PANTHER" id="PTHR42938:SF6">
    <property type="entry name" value="D-3-PHOSPHOGLYCERATE DEHYDROGENASE"/>
    <property type="match status" value="1"/>
</dbReference>
<dbReference type="Pfam" id="PF00389">
    <property type="entry name" value="2-Hacid_dh"/>
    <property type="match status" value="1"/>
</dbReference>
<dbReference type="Gene3D" id="3.40.50.720">
    <property type="entry name" value="NAD(P)-binding Rossmann-like Domain"/>
    <property type="match status" value="5"/>
</dbReference>
<feature type="region of interest" description="Disordered" evidence="8">
    <location>
        <begin position="535"/>
        <end position="626"/>
    </location>
</feature>
<dbReference type="GO" id="GO:0009570">
    <property type="term" value="C:chloroplast stroma"/>
    <property type="evidence" value="ECO:0007669"/>
    <property type="project" value="TreeGrafter"/>
</dbReference>
<dbReference type="GO" id="GO:0051287">
    <property type="term" value="F:NAD binding"/>
    <property type="evidence" value="ECO:0007669"/>
    <property type="project" value="InterPro"/>
</dbReference>
<feature type="compositionally biased region" description="Low complexity" evidence="8">
    <location>
        <begin position="610"/>
        <end position="621"/>
    </location>
</feature>
<evidence type="ECO:0000313" key="11">
    <source>
        <dbReference type="Proteomes" id="UP000436088"/>
    </source>
</evidence>
<dbReference type="SUPFAM" id="SSF52283">
    <property type="entry name" value="Formate/glycerate dehydrogenase catalytic domain-like"/>
    <property type="match status" value="1"/>
</dbReference>
<comment type="catalytic activity">
    <reaction evidence="6">
        <text>(2R)-3-phosphoglycerate + NAD(+) = 3-phosphooxypyruvate + NADH + H(+)</text>
        <dbReference type="Rhea" id="RHEA:12641"/>
        <dbReference type="ChEBI" id="CHEBI:15378"/>
        <dbReference type="ChEBI" id="CHEBI:18110"/>
        <dbReference type="ChEBI" id="CHEBI:57540"/>
        <dbReference type="ChEBI" id="CHEBI:57945"/>
        <dbReference type="ChEBI" id="CHEBI:58272"/>
        <dbReference type="EC" id="1.1.1.95"/>
    </reaction>
</comment>
<evidence type="ECO:0000259" key="9">
    <source>
        <dbReference type="PROSITE" id="PS50966"/>
    </source>
</evidence>
<evidence type="ECO:0000256" key="3">
    <source>
        <dbReference type="ARBA" id="ARBA00022723"/>
    </source>
</evidence>
<sequence>MARSLRLGWISPLAALDEQLARPTDLVAEKLGDAGIQLLKTFANVDCSYNLSPEELCTKISLCDALIVRNETKVTREVFESSMGRLKVVGRACVGTDNVIYRLLPNMDVSSLTRRLPIQLPQLKMGLLCLLLWPGMLPRLLLLNWIRPGKWERNKYVGVSLVGKTLAEMGFGKVGSELVTIEEALVTADFISMHMPLTPATSKMFNDDAFSRVKKGVSLDVFTEEPPLPENKLVRHEYVTATPHLGASTTEAQEGVALEIAEAVVGALKGDLAATISKFVLLELSPYVALTEKLGRLAVQLVAGGSGVKFVKATYASARGPDDLDTRLLRAMITKGLIEPISSIFVNLVNADFITKQRGLRLTEERIELDEGTVKDRKPHLSKVGSFGVDVSLEGSIILCRQADQPGIIGIAPGKQSVMAIGVDEEPSRDALKKIGEFHLWNSSVPKVVTLLDNNLNGLVDLNARMCSCMKWQTSGYPCGHVIKVALHLNQDDSSTYAMDCYTTEVYRQTYAEIVYPISHPSEWDIPDDLQTVLPPAMDRRLPGRPKSHDRIPSKGEEKKRSTCSRCKESGHTRLTCGSPVPSQSSFPLPKYGSSSKSKAHMVSRKRQSKSQSSLKSQSQLASPFGTVNLGNHLNIHRNAETTIAMRNENRNERIAMRNENRNANFAMRNENRNGGIAMRNENRNANLISRCDFHFRVAIFISHCDSTFCLQHNAD</sequence>
<accession>A0A6A2ZVB4</accession>
<reference evidence="10" key="1">
    <citation type="submission" date="2019-09" db="EMBL/GenBank/DDBJ databases">
        <title>Draft genome information of white flower Hibiscus syriacus.</title>
        <authorList>
            <person name="Kim Y.-M."/>
        </authorList>
    </citation>
    <scope>NUCLEOTIDE SEQUENCE [LARGE SCALE GENOMIC DNA]</scope>
    <source>
        <strain evidence="10">YM2019G1</strain>
    </source>
</reference>
<dbReference type="PANTHER" id="PTHR42938">
    <property type="entry name" value="FORMATE DEHYDROGENASE 1"/>
    <property type="match status" value="1"/>
</dbReference>
<proteinExistence type="predicted"/>
<feature type="compositionally biased region" description="Basic and acidic residues" evidence="8">
    <location>
        <begin position="538"/>
        <end position="572"/>
    </location>
</feature>
<dbReference type="Pfam" id="PF02826">
    <property type="entry name" value="2-Hacid_dh_C"/>
    <property type="match status" value="1"/>
</dbReference>
<evidence type="ECO:0000256" key="1">
    <source>
        <dbReference type="ARBA" id="ARBA00005216"/>
    </source>
</evidence>
<evidence type="ECO:0000256" key="4">
    <source>
        <dbReference type="ARBA" id="ARBA00022771"/>
    </source>
</evidence>
<dbReference type="PROSITE" id="PS50966">
    <property type="entry name" value="ZF_SWIM"/>
    <property type="match status" value="1"/>
</dbReference>
<feature type="compositionally biased region" description="Basic residues" evidence="8">
    <location>
        <begin position="598"/>
        <end position="609"/>
    </location>
</feature>
<organism evidence="10 11">
    <name type="scientific">Hibiscus syriacus</name>
    <name type="common">Rose of Sharon</name>
    <dbReference type="NCBI Taxonomy" id="106335"/>
    <lineage>
        <taxon>Eukaryota</taxon>
        <taxon>Viridiplantae</taxon>
        <taxon>Streptophyta</taxon>
        <taxon>Embryophyta</taxon>
        <taxon>Tracheophyta</taxon>
        <taxon>Spermatophyta</taxon>
        <taxon>Magnoliopsida</taxon>
        <taxon>eudicotyledons</taxon>
        <taxon>Gunneridae</taxon>
        <taxon>Pentapetalae</taxon>
        <taxon>rosids</taxon>
        <taxon>malvids</taxon>
        <taxon>Malvales</taxon>
        <taxon>Malvaceae</taxon>
        <taxon>Malvoideae</taxon>
        <taxon>Hibiscus</taxon>
    </lineage>
</organism>
<keyword evidence="11" id="KW-1185">Reference proteome</keyword>
<dbReference type="GO" id="GO:0004617">
    <property type="term" value="F:phosphoglycerate dehydrogenase activity"/>
    <property type="evidence" value="ECO:0007669"/>
    <property type="project" value="UniProtKB-EC"/>
</dbReference>
<evidence type="ECO:0000256" key="8">
    <source>
        <dbReference type="SAM" id="MobiDB-lite"/>
    </source>
</evidence>
<dbReference type="Gene3D" id="3.30.1330.90">
    <property type="entry name" value="D-3-phosphoglycerate dehydrogenase, domain 3"/>
    <property type="match status" value="1"/>
</dbReference>
<evidence type="ECO:0000256" key="7">
    <source>
        <dbReference type="PROSITE-ProRule" id="PRU00325"/>
    </source>
</evidence>
<dbReference type="SUPFAM" id="SSF143548">
    <property type="entry name" value="Serine metabolism enzymes domain"/>
    <property type="match status" value="1"/>
</dbReference>
<dbReference type="FunFam" id="3.30.1330.90:FF:000003">
    <property type="entry name" value="D-3-phosphoglycerate dehydrogenase"/>
    <property type="match status" value="1"/>
</dbReference>
<dbReference type="Pfam" id="PF04434">
    <property type="entry name" value="SWIM"/>
    <property type="match status" value="1"/>
</dbReference>
<feature type="compositionally biased region" description="Polar residues" evidence="8">
    <location>
        <begin position="581"/>
        <end position="597"/>
    </location>
</feature>
<keyword evidence="3" id="KW-0479">Metal-binding</keyword>
<dbReference type="Pfam" id="PF19304">
    <property type="entry name" value="PGDH_inter"/>
    <property type="match status" value="1"/>
</dbReference>
<evidence type="ECO:0000256" key="6">
    <source>
        <dbReference type="ARBA" id="ARBA00048731"/>
    </source>
</evidence>
<comment type="pathway">
    <text evidence="1">Amino-acid biosynthesis; L-serine biosynthesis; L-serine from 3-phospho-D-glycerate: step 1/3.</text>
</comment>
<dbReference type="InterPro" id="IPR036291">
    <property type="entry name" value="NAD(P)-bd_dom_sf"/>
</dbReference>
<comment type="caution">
    <text evidence="10">The sequence shown here is derived from an EMBL/GenBank/DDBJ whole genome shotgun (WGS) entry which is preliminary data.</text>
</comment>
<dbReference type="InterPro" id="IPR007527">
    <property type="entry name" value="Znf_SWIM"/>
</dbReference>
<dbReference type="AlphaFoldDB" id="A0A6A2ZVB4"/>
<dbReference type="EMBL" id="VEPZ02001072">
    <property type="protein sequence ID" value="KAE8695838.1"/>
    <property type="molecule type" value="Genomic_DNA"/>
</dbReference>
<protein>
    <recommendedName>
        <fullName evidence="2">phosphoglycerate dehydrogenase</fullName>
        <ecNumber evidence="2">1.1.1.95</ecNumber>
    </recommendedName>
</protein>
<feature type="domain" description="SWIM-type" evidence="9">
    <location>
        <begin position="458"/>
        <end position="490"/>
    </location>
</feature>
<dbReference type="InterPro" id="IPR006139">
    <property type="entry name" value="D-isomer_2_OHA_DH_cat_dom"/>
</dbReference>
<dbReference type="InterPro" id="IPR029009">
    <property type="entry name" value="ASB_dom_sf"/>
</dbReference>
<dbReference type="InterPro" id="IPR045626">
    <property type="entry name" value="PGDH_ASB_dom"/>
</dbReference>
<dbReference type="EC" id="1.1.1.95" evidence="2"/>
<evidence type="ECO:0000256" key="2">
    <source>
        <dbReference type="ARBA" id="ARBA00013143"/>
    </source>
</evidence>
<dbReference type="SMART" id="SM00575">
    <property type="entry name" value="ZnF_PMZ"/>
    <property type="match status" value="1"/>
</dbReference>
<dbReference type="InterPro" id="IPR006564">
    <property type="entry name" value="Znf_PMZ"/>
</dbReference>
<dbReference type="InterPro" id="IPR006140">
    <property type="entry name" value="D-isomer_DH_NAD-bd"/>
</dbReference>
<dbReference type="SUPFAM" id="SSF51735">
    <property type="entry name" value="NAD(P)-binding Rossmann-fold domains"/>
    <property type="match status" value="1"/>
</dbReference>
<dbReference type="GO" id="GO:0008270">
    <property type="term" value="F:zinc ion binding"/>
    <property type="evidence" value="ECO:0007669"/>
    <property type="project" value="UniProtKB-KW"/>
</dbReference>